<name>A0ABU9C8Q8_9BURK</name>
<keyword evidence="2" id="KW-0813">Transport</keyword>
<dbReference type="Gene3D" id="3.40.50.300">
    <property type="entry name" value="P-loop containing nucleotide triphosphate hydrolases"/>
    <property type="match status" value="1"/>
</dbReference>
<evidence type="ECO:0000313" key="9">
    <source>
        <dbReference type="EMBL" id="MEK8046635.1"/>
    </source>
</evidence>
<evidence type="ECO:0000256" key="1">
    <source>
        <dbReference type="ARBA" id="ARBA00005417"/>
    </source>
</evidence>
<dbReference type="SUPFAM" id="SSF52540">
    <property type="entry name" value="P-loop containing nucleoside triphosphate hydrolases"/>
    <property type="match status" value="1"/>
</dbReference>
<gene>
    <name evidence="9" type="ORF">AACH00_09775</name>
</gene>
<dbReference type="GO" id="GO:0005524">
    <property type="term" value="F:ATP binding"/>
    <property type="evidence" value="ECO:0007669"/>
    <property type="project" value="UniProtKB-KW"/>
</dbReference>
<evidence type="ECO:0000256" key="3">
    <source>
        <dbReference type="ARBA" id="ARBA00022475"/>
    </source>
</evidence>
<keyword evidence="3" id="KW-1003">Cell membrane</keyword>
<accession>A0ABU9C8Q8</accession>
<keyword evidence="10" id="KW-1185">Reference proteome</keyword>
<reference evidence="9 10" key="1">
    <citation type="submission" date="2024-04" db="EMBL/GenBank/DDBJ databases">
        <title>Novel species of the genus Ideonella isolated from streams.</title>
        <authorList>
            <person name="Lu H."/>
        </authorList>
    </citation>
    <scope>NUCLEOTIDE SEQUENCE [LARGE SCALE GENOMIC DNA]</scope>
    <source>
        <strain evidence="9 10">LYT19W</strain>
    </source>
</reference>
<dbReference type="Proteomes" id="UP001379945">
    <property type="component" value="Unassembled WGS sequence"/>
</dbReference>
<dbReference type="EMBL" id="JBBUTI010000006">
    <property type="protein sequence ID" value="MEK8046635.1"/>
    <property type="molecule type" value="Genomic_DNA"/>
</dbReference>
<sequence length="294" mass="31687">MIMSDIDTWSLGAVAVDSVATRQADATTTARLATVQPGLHVQVQGLHKAYGQRSVLADVDLALAPGEFVAIVGRSGCGKSTLLRHVAGLERADRGALLLDGQPAGERLRDDVRIMFQDARLLPWKRVLENVALGLEGADALPRAREALAAVGLADRAHEWPAVLSGGQRQRVALARALVHRPRLLLLDEPLGALDALTRIEMQQLIEQLWTQHRFTALLVTHDVAEAVALADRVVLIEEQRIAFDEAVNLPRPRTRGPGFAALEDTVLRRVLGQPAVEAAAHTTGKAAHWPAAA</sequence>
<protein>
    <submittedName>
        <fullName evidence="9">ATP-binding cassette domain-containing protein</fullName>
    </submittedName>
</protein>
<keyword evidence="4" id="KW-0547">Nucleotide-binding</keyword>
<evidence type="ECO:0000256" key="7">
    <source>
        <dbReference type="ARBA" id="ARBA00023136"/>
    </source>
</evidence>
<evidence type="ECO:0000259" key="8">
    <source>
        <dbReference type="PROSITE" id="PS50893"/>
    </source>
</evidence>
<organism evidence="9 10">
    <name type="scientific">Ideonella margarita</name>
    <dbReference type="NCBI Taxonomy" id="2984191"/>
    <lineage>
        <taxon>Bacteria</taxon>
        <taxon>Pseudomonadati</taxon>
        <taxon>Pseudomonadota</taxon>
        <taxon>Betaproteobacteria</taxon>
        <taxon>Burkholderiales</taxon>
        <taxon>Sphaerotilaceae</taxon>
        <taxon>Ideonella</taxon>
    </lineage>
</organism>
<dbReference type="PANTHER" id="PTHR42788">
    <property type="entry name" value="TAURINE IMPORT ATP-BINDING PROTEIN-RELATED"/>
    <property type="match status" value="1"/>
</dbReference>
<comment type="similarity">
    <text evidence="1">Belongs to the ABC transporter superfamily.</text>
</comment>
<proteinExistence type="inferred from homology"/>
<dbReference type="InterPro" id="IPR027417">
    <property type="entry name" value="P-loop_NTPase"/>
</dbReference>
<dbReference type="Pfam" id="PF00005">
    <property type="entry name" value="ABC_tran"/>
    <property type="match status" value="1"/>
</dbReference>
<dbReference type="CDD" id="cd03293">
    <property type="entry name" value="ABC_NrtD_SsuB_transporters"/>
    <property type="match status" value="1"/>
</dbReference>
<keyword evidence="5 9" id="KW-0067">ATP-binding</keyword>
<evidence type="ECO:0000313" key="10">
    <source>
        <dbReference type="Proteomes" id="UP001379945"/>
    </source>
</evidence>
<comment type="caution">
    <text evidence="9">The sequence shown here is derived from an EMBL/GenBank/DDBJ whole genome shotgun (WGS) entry which is preliminary data.</text>
</comment>
<dbReference type="InterPro" id="IPR017871">
    <property type="entry name" value="ABC_transporter-like_CS"/>
</dbReference>
<dbReference type="InterPro" id="IPR003439">
    <property type="entry name" value="ABC_transporter-like_ATP-bd"/>
</dbReference>
<keyword evidence="7" id="KW-0472">Membrane</keyword>
<evidence type="ECO:0000256" key="6">
    <source>
        <dbReference type="ARBA" id="ARBA00022967"/>
    </source>
</evidence>
<dbReference type="PROSITE" id="PS50893">
    <property type="entry name" value="ABC_TRANSPORTER_2"/>
    <property type="match status" value="1"/>
</dbReference>
<dbReference type="SMART" id="SM00382">
    <property type="entry name" value="AAA"/>
    <property type="match status" value="1"/>
</dbReference>
<dbReference type="RefSeq" id="WP_341398931.1">
    <property type="nucleotide sequence ID" value="NZ_JBBUTI010000006.1"/>
</dbReference>
<dbReference type="PROSITE" id="PS00211">
    <property type="entry name" value="ABC_TRANSPORTER_1"/>
    <property type="match status" value="1"/>
</dbReference>
<keyword evidence="6" id="KW-1278">Translocase</keyword>
<evidence type="ECO:0000256" key="2">
    <source>
        <dbReference type="ARBA" id="ARBA00022448"/>
    </source>
</evidence>
<dbReference type="PANTHER" id="PTHR42788:SF17">
    <property type="entry name" value="ALIPHATIC SULFONATES IMPORT ATP-BINDING PROTEIN SSUB"/>
    <property type="match status" value="1"/>
</dbReference>
<dbReference type="InterPro" id="IPR003593">
    <property type="entry name" value="AAA+_ATPase"/>
</dbReference>
<evidence type="ECO:0000256" key="5">
    <source>
        <dbReference type="ARBA" id="ARBA00022840"/>
    </source>
</evidence>
<feature type="domain" description="ABC transporter" evidence="8">
    <location>
        <begin position="41"/>
        <end position="264"/>
    </location>
</feature>
<evidence type="ECO:0000256" key="4">
    <source>
        <dbReference type="ARBA" id="ARBA00022741"/>
    </source>
</evidence>
<dbReference type="InterPro" id="IPR050166">
    <property type="entry name" value="ABC_transporter_ATP-bind"/>
</dbReference>